<dbReference type="InterPro" id="IPR008969">
    <property type="entry name" value="CarboxyPept-like_regulatory"/>
</dbReference>
<dbReference type="SUPFAM" id="SSF103088">
    <property type="entry name" value="OmpA-like"/>
    <property type="match status" value="1"/>
</dbReference>
<dbReference type="Gene3D" id="2.120.10.30">
    <property type="entry name" value="TolB, C-terminal domain"/>
    <property type="match status" value="1"/>
</dbReference>
<evidence type="ECO:0000259" key="5">
    <source>
        <dbReference type="PROSITE" id="PS51123"/>
    </source>
</evidence>
<accession>A0ABU3ABE9</accession>
<dbReference type="RefSeq" id="WP_311349815.1">
    <property type="nucleotide sequence ID" value="NZ_JAVRHR010000001.1"/>
</dbReference>
<gene>
    <name evidence="6" type="ORF">RM706_04405</name>
</gene>
<dbReference type="InterPro" id="IPR036737">
    <property type="entry name" value="OmpA-like_sf"/>
</dbReference>
<dbReference type="PANTHER" id="PTHR30329:SF21">
    <property type="entry name" value="LIPOPROTEIN YIAD-RELATED"/>
    <property type="match status" value="1"/>
</dbReference>
<sequence length="695" mass="79338">MKKIVFLLACFSFFGLKSQTLTSIQFEEEIEPGIENNAYTNSKTSEINELKALSKKRLKGKERASYVEKLINKANGYFDKMWYSEAAELYDIGLKKNVSGFSKDLLQRAGDAHYFNSNMEKAHFWYSKLFDIYKDDVSDSDYFRYAHTLKGTGRYNRAKRILRIFNEKNITTEGQLSKRKQAKQLAEEMMQNIEIKNLDANSKYSDFSPMFHNENQLVFASAKDSAFLNTRRYKWNDQPFLDLYVGEVGEKKESLRNVKKFSKKVNSKYHEAAVTFTPDNKTIFLTRNNYGKKLKRAKNGISHLKLYRSDLVDGEWTEPVELPFNSEEYSTGHPAMSPDGKRLLFVSDMPGGFGATDIYVVDILANSKYSEPRNLGKAVNTSKREMFPFVTDNKLFFSSDRELGLGGLDIYQSGYANNTFEIAVNMGQPINSNRDDFSYIADDTGMNGYFASNRKGGKGDDDIYAFKETPVEEEEEIKENTSIVGIVKELITEKPMPNASVTLLGANNEPLKEVQSDSEGRFVFEDMPRNSTYTIATKTDEFQEDIKPVTTGNDDIVSVDVNLKRLDEMIISDNGVKMLKTDNIYFNFNGYSIREDAKTELDKLVKIWDQYPNMVIKIESHTDASGSKAYNRTLSDKRAKATKDYLLSKGIDESKIYSAVGYGEQYLINDCADGVKCEKSKHQQNRRSEFVIVSM</sequence>
<dbReference type="Pfam" id="PF00691">
    <property type="entry name" value="OmpA"/>
    <property type="match status" value="1"/>
</dbReference>
<evidence type="ECO:0000256" key="1">
    <source>
        <dbReference type="ARBA" id="ARBA00004442"/>
    </source>
</evidence>
<dbReference type="InterPro" id="IPR011042">
    <property type="entry name" value="6-blade_b-propeller_TolB-like"/>
</dbReference>
<comment type="subcellular location">
    <subcellularLocation>
        <location evidence="1">Cell outer membrane</location>
    </subcellularLocation>
</comment>
<dbReference type="Pfam" id="PF07676">
    <property type="entry name" value="PD40"/>
    <property type="match status" value="2"/>
</dbReference>
<dbReference type="Gene3D" id="3.30.1330.60">
    <property type="entry name" value="OmpA-like domain"/>
    <property type="match status" value="1"/>
</dbReference>
<evidence type="ECO:0000313" key="6">
    <source>
        <dbReference type="EMBL" id="MDT0606256.1"/>
    </source>
</evidence>
<dbReference type="InterPro" id="IPR011990">
    <property type="entry name" value="TPR-like_helical_dom_sf"/>
</dbReference>
<organism evidence="6 7">
    <name type="scientific">Croceitalea rosinachiae</name>
    <dbReference type="NCBI Taxonomy" id="3075596"/>
    <lineage>
        <taxon>Bacteria</taxon>
        <taxon>Pseudomonadati</taxon>
        <taxon>Bacteroidota</taxon>
        <taxon>Flavobacteriia</taxon>
        <taxon>Flavobacteriales</taxon>
        <taxon>Flavobacteriaceae</taxon>
        <taxon>Croceitalea</taxon>
    </lineage>
</organism>
<dbReference type="CDD" id="cd07185">
    <property type="entry name" value="OmpA_C-like"/>
    <property type="match status" value="1"/>
</dbReference>
<dbReference type="Pfam" id="PF13620">
    <property type="entry name" value="CarboxypepD_reg"/>
    <property type="match status" value="1"/>
</dbReference>
<keyword evidence="2 4" id="KW-0472">Membrane</keyword>
<dbReference type="EMBL" id="JAVRHR010000001">
    <property type="protein sequence ID" value="MDT0606256.1"/>
    <property type="molecule type" value="Genomic_DNA"/>
</dbReference>
<evidence type="ECO:0000256" key="4">
    <source>
        <dbReference type="PROSITE-ProRule" id="PRU00473"/>
    </source>
</evidence>
<dbReference type="Gene3D" id="2.60.40.1120">
    <property type="entry name" value="Carboxypeptidase-like, regulatory domain"/>
    <property type="match status" value="1"/>
</dbReference>
<keyword evidence="3" id="KW-0998">Cell outer membrane</keyword>
<reference evidence="6 7" key="1">
    <citation type="submission" date="2023-09" db="EMBL/GenBank/DDBJ databases">
        <authorList>
            <person name="Rey-Velasco X."/>
        </authorList>
    </citation>
    <scope>NUCLEOTIDE SEQUENCE [LARGE SCALE GENOMIC DNA]</scope>
    <source>
        <strain evidence="6 7">F388</strain>
    </source>
</reference>
<dbReference type="PROSITE" id="PS51123">
    <property type="entry name" value="OMPA_2"/>
    <property type="match status" value="1"/>
</dbReference>
<dbReference type="InterPro" id="IPR006664">
    <property type="entry name" value="OMP_bac"/>
</dbReference>
<dbReference type="InterPro" id="IPR050330">
    <property type="entry name" value="Bact_OuterMem_StrucFunc"/>
</dbReference>
<dbReference type="PRINTS" id="PR01021">
    <property type="entry name" value="OMPADOMAIN"/>
</dbReference>
<keyword evidence="7" id="KW-1185">Reference proteome</keyword>
<evidence type="ECO:0000313" key="7">
    <source>
        <dbReference type="Proteomes" id="UP001255246"/>
    </source>
</evidence>
<dbReference type="SUPFAM" id="SSF82171">
    <property type="entry name" value="DPP6 N-terminal domain-like"/>
    <property type="match status" value="1"/>
</dbReference>
<dbReference type="Gene3D" id="1.25.40.10">
    <property type="entry name" value="Tetratricopeptide repeat domain"/>
    <property type="match status" value="1"/>
</dbReference>
<dbReference type="SUPFAM" id="SSF48452">
    <property type="entry name" value="TPR-like"/>
    <property type="match status" value="1"/>
</dbReference>
<dbReference type="InterPro" id="IPR011659">
    <property type="entry name" value="WD40"/>
</dbReference>
<dbReference type="Proteomes" id="UP001255246">
    <property type="component" value="Unassembled WGS sequence"/>
</dbReference>
<proteinExistence type="predicted"/>
<dbReference type="SUPFAM" id="SSF49464">
    <property type="entry name" value="Carboxypeptidase regulatory domain-like"/>
    <property type="match status" value="1"/>
</dbReference>
<comment type="caution">
    <text evidence="6">The sequence shown here is derived from an EMBL/GenBank/DDBJ whole genome shotgun (WGS) entry which is preliminary data.</text>
</comment>
<protein>
    <submittedName>
        <fullName evidence="6">OmpA family protein</fullName>
    </submittedName>
</protein>
<dbReference type="PANTHER" id="PTHR30329">
    <property type="entry name" value="STATOR ELEMENT OF FLAGELLAR MOTOR COMPLEX"/>
    <property type="match status" value="1"/>
</dbReference>
<feature type="domain" description="OmpA-like" evidence="5">
    <location>
        <begin position="573"/>
        <end position="695"/>
    </location>
</feature>
<evidence type="ECO:0000256" key="3">
    <source>
        <dbReference type="ARBA" id="ARBA00023237"/>
    </source>
</evidence>
<name>A0ABU3ABE9_9FLAO</name>
<dbReference type="InterPro" id="IPR006665">
    <property type="entry name" value="OmpA-like"/>
</dbReference>
<evidence type="ECO:0000256" key="2">
    <source>
        <dbReference type="ARBA" id="ARBA00023136"/>
    </source>
</evidence>